<evidence type="ECO:0000259" key="5">
    <source>
        <dbReference type="Pfam" id="PF01494"/>
    </source>
</evidence>
<dbReference type="STRING" id="64571.A0A1Y2GC96"/>
<dbReference type="OrthoDB" id="655030at2759"/>
<dbReference type="GO" id="GO:0071949">
    <property type="term" value="F:FAD binding"/>
    <property type="evidence" value="ECO:0007669"/>
    <property type="project" value="InterPro"/>
</dbReference>
<organism evidence="6 7">
    <name type="scientific">Lobosporangium transversale</name>
    <dbReference type="NCBI Taxonomy" id="64571"/>
    <lineage>
        <taxon>Eukaryota</taxon>
        <taxon>Fungi</taxon>
        <taxon>Fungi incertae sedis</taxon>
        <taxon>Mucoromycota</taxon>
        <taxon>Mortierellomycotina</taxon>
        <taxon>Mortierellomycetes</taxon>
        <taxon>Mortierellales</taxon>
        <taxon>Mortierellaceae</taxon>
        <taxon>Lobosporangium</taxon>
    </lineage>
</organism>
<evidence type="ECO:0000313" key="7">
    <source>
        <dbReference type="Proteomes" id="UP000193648"/>
    </source>
</evidence>
<dbReference type="Proteomes" id="UP000193648">
    <property type="component" value="Unassembled WGS sequence"/>
</dbReference>
<keyword evidence="2" id="KW-0285">Flavoprotein</keyword>
<dbReference type="RefSeq" id="XP_021876864.1">
    <property type="nucleotide sequence ID" value="XM_022028158.1"/>
</dbReference>
<dbReference type="EMBL" id="MCFF01000053">
    <property type="protein sequence ID" value="ORZ05000.1"/>
    <property type="molecule type" value="Genomic_DNA"/>
</dbReference>
<reference evidence="6 7" key="1">
    <citation type="submission" date="2016-07" db="EMBL/GenBank/DDBJ databases">
        <title>Pervasive Adenine N6-methylation of Active Genes in Fungi.</title>
        <authorList>
            <consortium name="DOE Joint Genome Institute"/>
            <person name="Mondo S.J."/>
            <person name="Dannebaum R.O."/>
            <person name="Kuo R.C."/>
            <person name="Labutti K."/>
            <person name="Haridas S."/>
            <person name="Kuo A."/>
            <person name="Salamov A."/>
            <person name="Ahrendt S.R."/>
            <person name="Lipzen A."/>
            <person name="Sullivan W."/>
            <person name="Andreopoulos W.B."/>
            <person name="Clum A."/>
            <person name="Lindquist E."/>
            <person name="Daum C."/>
            <person name="Ramamoorthy G.K."/>
            <person name="Gryganskyi A."/>
            <person name="Culley D."/>
            <person name="Magnuson J.K."/>
            <person name="James T.Y."/>
            <person name="O'Malley M.A."/>
            <person name="Stajich J.E."/>
            <person name="Spatafora J.W."/>
            <person name="Visel A."/>
            <person name="Grigoriev I.V."/>
        </authorList>
    </citation>
    <scope>NUCLEOTIDE SEQUENCE [LARGE SCALE GENOMIC DNA]</scope>
    <source>
        <strain evidence="6 7">NRRL 3116</strain>
    </source>
</reference>
<dbReference type="GeneID" id="33570001"/>
<dbReference type="Pfam" id="PF01494">
    <property type="entry name" value="FAD_binding_3"/>
    <property type="match status" value="1"/>
</dbReference>
<dbReference type="SUPFAM" id="SSF51905">
    <property type="entry name" value="FAD/NAD(P)-binding domain"/>
    <property type="match status" value="1"/>
</dbReference>
<dbReference type="InterPro" id="IPR050562">
    <property type="entry name" value="FAD_mOase_fung"/>
</dbReference>
<comment type="caution">
    <text evidence="6">The sequence shown here is derived from an EMBL/GenBank/DDBJ whole genome shotgun (WGS) entry which is preliminary data.</text>
</comment>
<proteinExistence type="inferred from homology"/>
<evidence type="ECO:0000256" key="1">
    <source>
        <dbReference type="ARBA" id="ARBA00007992"/>
    </source>
</evidence>
<protein>
    <recommendedName>
        <fullName evidence="5">FAD-binding domain-containing protein</fullName>
    </recommendedName>
</protein>
<dbReference type="InterPro" id="IPR002938">
    <property type="entry name" value="FAD-bd"/>
</dbReference>
<dbReference type="GO" id="GO:0004497">
    <property type="term" value="F:monooxygenase activity"/>
    <property type="evidence" value="ECO:0007669"/>
    <property type="project" value="InterPro"/>
</dbReference>
<evidence type="ECO:0000256" key="3">
    <source>
        <dbReference type="ARBA" id="ARBA00022827"/>
    </source>
</evidence>
<comment type="similarity">
    <text evidence="1">Belongs to the paxM FAD-dependent monooxygenase family.</text>
</comment>
<evidence type="ECO:0000256" key="2">
    <source>
        <dbReference type="ARBA" id="ARBA00022630"/>
    </source>
</evidence>
<name>A0A1Y2GC96_9FUNG</name>
<keyword evidence="7" id="KW-1185">Reference proteome</keyword>
<feature type="domain" description="FAD-binding" evidence="5">
    <location>
        <begin position="36"/>
        <end position="133"/>
    </location>
</feature>
<keyword evidence="4" id="KW-0560">Oxidoreductase</keyword>
<dbReference type="PRINTS" id="PR00420">
    <property type="entry name" value="RNGMNOXGNASE"/>
</dbReference>
<evidence type="ECO:0000313" key="6">
    <source>
        <dbReference type="EMBL" id="ORZ05000.1"/>
    </source>
</evidence>
<dbReference type="Gene3D" id="3.50.50.60">
    <property type="entry name" value="FAD/NAD(P)-binding domain"/>
    <property type="match status" value="1"/>
</dbReference>
<accession>A0A1Y2GC96</accession>
<dbReference type="InParanoid" id="A0A1Y2GC96"/>
<dbReference type="PANTHER" id="PTHR47356">
    <property type="entry name" value="FAD-DEPENDENT MONOOXYGENASE ASQG-RELATED"/>
    <property type="match status" value="1"/>
</dbReference>
<sequence length="159" mass="17880">MYIIQLPANNFDNERFRNSEWGPEAAASLCEKIRHIKAPFGLTMGDLIDKTSKDTISKVMLEEKLFETWYHGRTVLIGDACHKMLPSAGQGAINAMQDATVLANCINDIKSLTRSNITAALKDYQDQRFQYAKTQFETSKRFAVIMGGQTWPDAVVKLC</sequence>
<gene>
    <name evidence="6" type="ORF">BCR41DRAFT_389768</name>
</gene>
<dbReference type="InterPro" id="IPR036188">
    <property type="entry name" value="FAD/NAD-bd_sf"/>
</dbReference>
<dbReference type="PANTHER" id="PTHR47356:SF2">
    <property type="entry name" value="FAD-BINDING DOMAIN-CONTAINING PROTEIN-RELATED"/>
    <property type="match status" value="1"/>
</dbReference>
<evidence type="ECO:0000256" key="4">
    <source>
        <dbReference type="ARBA" id="ARBA00023002"/>
    </source>
</evidence>
<dbReference type="AlphaFoldDB" id="A0A1Y2GC96"/>
<keyword evidence="3" id="KW-0274">FAD</keyword>